<keyword evidence="3" id="KW-0285">Flavoprotein</keyword>
<evidence type="ECO:0000256" key="6">
    <source>
        <dbReference type="ARBA" id="ARBA00023002"/>
    </source>
</evidence>
<dbReference type="Pfam" id="PF22366">
    <property type="entry name" value="NDH2_C"/>
    <property type="match status" value="1"/>
</dbReference>
<keyword evidence="6" id="KW-0560">Oxidoreductase</keyword>
<dbReference type="RefSeq" id="WP_072988817.1">
    <property type="nucleotide sequence ID" value="NZ_FQWE01000003.1"/>
</dbReference>
<comment type="catalytic activity">
    <reaction evidence="8">
        <text>a quinone + NADH + H(+) = a quinol + NAD(+)</text>
        <dbReference type="Rhea" id="RHEA:46160"/>
        <dbReference type="ChEBI" id="CHEBI:15378"/>
        <dbReference type="ChEBI" id="CHEBI:24646"/>
        <dbReference type="ChEBI" id="CHEBI:57540"/>
        <dbReference type="ChEBI" id="CHEBI:57945"/>
        <dbReference type="ChEBI" id="CHEBI:132124"/>
        <dbReference type="EC" id="1.6.5.9"/>
    </reaction>
</comment>
<reference evidence="13" key="1">
    <citation type="submission" date="2016-11" db="EMBL/GenBank/DDBJ databases">
        <authorList>
            <person name="Varghese N."/>
            <person name="Submissions S."/>
        </authorList>
    </citation>
    <scope>NUCLEOTIDE SEQUENCE [LARGE SCALE GENOMIC DNA]</scope>
    <source>
        <strain evidence="13">DSM 19741</strain>
    </source>
</reference>
<keyword evidence="9" id="KW-0472">Membrane</keyword>
<keyword evidence="13" id="KW-1185">Reference proteome</keyword>
<evidence type="ECO:0000313" key="13">
    <source>
        <dbReference type="Proteomes" id="UP000184036"/>
    </source>
</evidence>
<organism evidence="12 13">
    <name type="scientific">Flavobacterium segetis</name>
    <dbReference type="NCBI Taxonomy" id="271157"/>
    <lineage>
        <taxon>Bacteria</taxon>
        <taxon>Pseudomonadati</taxon>
        <taxon>Bacteroidota</taxon>
        <taxon>Flavobacteriia</taxon>
        <taxon>Flavobacteriales</taxon>
        <taxon>Flavobacteriaceae</taxon>
        <taxon>Flavobacterium</taxon>
    </lineage>
</organism>
<dbReference type="OrthoDB" id="9781621at2"/>
<dbReference type="Gene3D" id="3.50.50.100">
    <property type="match status" value="1"/>
</dbReference>
<evidence type="ECO:0000256" key="4">
    <source>
        <dbReference type="ARBA" id="ARBA00022827"/>
    </source>
</evidence>
<evidence type="ECO:0000256" key="1">
    <source>
        <dbReference type="ARBA" id="ARBA00005272"/>
    </source>
</evidence>
<dbReference type="InterPro" id="IPR036188">
    <property type="entry name" value="FAD/NAD-bd_sf"/>
</dbReference>
<evidence type="ECO:0000259" key="11">
    <source>
        <dbReference type="Pfam" id="PF22366"/>
    </source>
</evidence>
<name>A0A1M5FT22_9FLAO</name>
<evidence type="ECO:0000256" key="2">
    <source>
        <dbReference type="ARBA" id="ARBA00012637"/>
    </source>
</evidence>
<accession>A0A1M5FT22</accession>
<feature type="domain" description="FAD/NAD(P)-binding" evidence="10">
    <location>
        <begin position="5"/>
        <end position="323"/>
    </location>
</feature>
<dbReference type="PRINTS" id="PR00411">
    <property type="entry name" value="PNDRDTASEI"/>
</dbReference>
<feature type="domain" description="External alternative NADH-ubiquinone oxidoreductase-like C-terminal" evidence="11">
    <location>
        <begin position="347"/>
        <end position="401"/>
    </location>
</feature>
<dbReference type="PRINTS" id="PR00368">
    <property type="entry name" value="FADPNR"/>
</dbReference>
<evidence type="ECO:0000256" key="9">
    <source>
        <dbReference type="SAM" id="Phobius"/>
    </source>
</evidence>
<dbReference type="InterPro" id="IPR023753">
    <property type="entry name" value="FAD/NAD-binding_dom"/>
</dbReference>
<evidence type="ECO:0000256" key="3">
    <source>
        <dbReference type="ARBA" id="ARBA00022630"/>
    </source>
</evidence>
<dbReference type="AlphaFoldDB" id="A0A1M5FT22"/>
<dbReference type="InterPro" id="IPR054585">
    <property type="entry name" value="NDH2-like_C"/>
</dbReference>
<evidence type="ECO:0000256" key="8">
    <source>
        <dbReference type="ARBA" id="ARBA00047599"/>
    </source>
</evidence>
<keyword evidence="4" id="KW-0274">FAD</keyword>
<dbReference type="GO" id="GO:0050136">
    <property type="term" value="F:NADH dehydrogenase (quinone) (non-electrogenic) activity"/>
    <property type="evidence" value="ECO:0007669"/>
    <property type="project" value="UniProtKB-EC"/>
</dbReference>
<gene>
    <name evidence="12" type="ORF">SAMN05444396_10316</name>
</gene>
<feature type="transmembrane region" description="Helical" evidence="9">
    <location>
        <begin position="371"/>
        <end position="387"/>
    </location>
</feature>
<evidence type="ECO:0000256" key="7">
    <source>
        <dbReference type="ARBA" id="ARBA00023027"/>
    </source>
</evidence>
<dbReference type="PANTHER" id="PTHR43706">
    <property type="entry name" value="NADH DEHYDROGENASE"/>
    <property type="match status" value="1"/>
</dbReference>
<evidence type="ECO:0000259" key="10">
    <source>
        <dbReference type="Pfam" id="PF07992"/>
    </source>
</evidence>
<evidence type="ECO:0000313" key="12">
    <source>
        <dbReference type="EMBL" id="SHF94559.1"/>
    </source>
</evidence>
<protein>
    <recommendedName>
        <fullName evidence="2">NADH:ubiquinone reductase (non-electrogenic)</fullName>
        <ecNumber evidence="2">1.6.5.9</ecNumber>
    </recommendedName>
</protein>
<dbReference type="STRING" id="271157.SAMN05444396_10316"/>
<sequence length="426" mass="47845">MGIKKKIVIIGAGFAGLRLAQDLENTDFDVLLIDKNNYHQFQPLMYQVATARLEPASISFPLRKVFQHSKNVRIRIANVIRVDTENKILKTSIADFDYDHLVIAFGCTTNYFGNAQIEKFAFPMKSVPEAIQLRNEILQTFEDALIASPEELQALMNFVIVGGGPTGVELAGALSEMKKNILPKDYPDKDFSKLTIYLLEGSPNVLNPMSVDSQKMARKYLEELGVIVKTSTIVSNYDGRNVILQNGDSIKSTNVIWAAGIIGNTLEGIPLESITRGSRFIVDRFNKIENLENVYALGDIAFMTTVKYPNGHPQVASVAIEQAKVLANSFKRSLKNKSKIEYEYHDKGSMATVGKRKAVVDLPKFSFQGRLAWFTWMFIHLMLILSVKNKLSIFINWMFSYFNNDSTLRVLLKPATKVDCAEKGSY</sequence>
<dbReference type="EMBL" id="FQWE01000003">
    <property type="protein sequence ID" value="SHF94559.1"/>
    <property type="molecule type" value="Genomic_DNA"/>
</dbReference>
<dbReference type="PANTHER" id="PTHR43706:SF47">
    <property type="entry name" value="EXTERNAL NADH-UBIQUINONE OXIDOREDUCTASE 1, MITOCHONDRIAL-RELATED"/>
    <property type="match status" value="1"/>
</dbReference>
<comment type="similarity">
    <text evidence="1">Belongs to the NADH dehydrogenase family.</text>
</comment>
<dbReference type="Proteomes" id="UP000184036">
    <property type="component" value="Unassembled WGS sequence"/>
</dbReference>
<evidence type="ECO:0000256" key="5">
    <source>
        <dbReference type="ARBA" id="ARBA00022946"/>
    </source>
</evidence>
<proteinExistence type="inferred from homology"/>
<dbReference type="InterPro" id="IPR045024">
    <property type="entry name" value="NDH-2"/>
</dbReference>
<dbReference type="SUPFAM" id="SSF51905">
    <property type="entry name" value="FAD/NAD(P)-binding domain"/>
    <property type="match status" value="2"/>
</dbReference>
<keyword evidence="7" id="KW-0520">NAD</keyword>
<dbReference type="EC" id="1.6.5.9" evidence="2"/>
<keyword evidence="5" id="KW-0809">Transit peptide</keyword>
<dbReference type="Pfam" id="PF07992">
    <property type="entry name" value="Pyr_redox_2"/>
    <property type="match status" value="1"/>
</dbReference>
<keyword evidence="9" id="KW-1133">Transmembrane helix</keyword>
<keyword evidence="9" id="KW-0812">Transmembrane</keyword>